<proteinExistence type="inferred from homology"/>
<dbReference type="EMBL" id="LSUQ01000044">
    <property type="protein sequence ID" value="OAG93232.1"/>
    <property type="molecule type" value="Genomic_DNA"/>
</dbReference>
<evidence type="ECO:0000313" key="2">
    <source>
        <dbReference type="EMBL" id="OAG93232.1"/>
    </source>
</evidence>
<accession>A0A162SY50</accession>
<dbReference type="EMBL" id="MWPS01000003">
    <property type="protein sequence ID" value="OPG17405.1"/>
    <property type="molecule type" value="Genomic_DNA"/>
</dbReference>
<evidence type="ECO:0008006" key="6">
    <source>
        <dbReference type="Google" id="ProtNLM"/>
    </source>
</evidence>
<dbReference type="SUPFAM" id="SSF53067">
    <property type="entry name" value="Actin-like ATPase domain"/>
    <property type="match status" value="1"/>
</dbReference>
<evidence type="ECO:0000256" key="1">
    <source>
        <dbReference type="ARBA" id="ARBA00006479"/>
    </source>
</evidence>
<dbReference type="RefSeq" id="WP_067566043.1">
    <property type="nucleotide sequence ID" value="NZ_LSUQ01000044.1"/>
</dbReference>
<dbReference type="Pfam" id="PF00480">
    <property type="entry name" value="ROK"/>
    <property type="match status" value="1"/>
</dbReference>
<dbReference type="STRING" id="1765683.B2M26_01325"/>
<gene>
    <name evidence="2" type="ORF">AYW79_11650</name>
    <name evidence="3" type="ORF">B2M26_01325</name>
</gene>
<dbReference type="Proteomes" id="UP000077421">
    <property type="component" value="Unassembled WGS sequence"/>
</dbReference>
<protein>
    <recommendedName>
        <fullName evidence="6">Glucokinase</fullName>
    </recommendedName>
</protein>
<comment type="caution">
    <text evidence="2">The sequence shown here is derived from an EMBL/GenBank/DDBJ whole genome shotgun (WGS) entry which is preliminary data.</text>
</comment>
<evidence type="ECO:0000313" key="4">
    <source>
        <dbReference type="Proteomes" id="UP000077421"/>
    </source>
</evidence>
<evidence type="ECO:0000313" key="3">
    <source>
        <dbReference type="EMBL" id="OPG17405.1"/>
    </source>
</evidence>
<dbReference type="InterPro" id="IPR000600">
    <property type="entry name" value="ROK"/>
</dbReference>
<sequence length="313" mass="33619">MTHARVDDEFAPFVLAFDFGGTKIAIATATRDGEMLQRTDLSTVAYGDGKTALHQAILAGQALVRTTTTQTRGTLVCVGVATMGITLKDRVLMAPNVPGWAELRMEDSFQSAFPGIAIQIDNDVKAAALAELKKGALQDVDVGLFVNLGTGIALAYTLEGKVLQGAHGASGEIAYNLLTKFERAGARDNVAPLEEFAGGRSIGERASLHFGEKMSAGDLFRKAQFDMGAKRWVEETLQEIAFHLTNVMIAWDPGVVAFGGGLMGAGDLILPYLSGYSERFVPFPPQLKMAHFRRDAGLYGAIELALLGWRKHS</sequence>
<keyword evidence="5" id="KW-1185">Reference proteome</keyword>
<name>A0A162SY50_9BACL</name>
<reference evidence="3 5" key="2">
    <citation type="submission" date="2017-02" db="EMBL/GenBank/DDBJ databases">
        <title>Draft genome of Acidibacillus ferrooxidans Huett2.</title>
        <authorList>
            <person name="Schopf S."/>
        </authorList>
    </citation>
    <scope>NUCLEOTIDE SEQUENCE [LARGE SCALE GENOMIC DNA]</scope>
    <source>
        <strain evidence="3 5">Huett2</strain>
    </source>
</reference>
<dbReference type="PANTHER" id="PTHR18964:SF173">
    <property type="entry name" value="GLUCOKINASE"/>
    <property type="match status" value="1"/>
</dbReference>
<dbReference type="OrthoDB" id="9795247at2"/>
<dbReference type="Gene3D" id="3.30.420.40">
    <property type="match status" value="2"/>
</dbReference>
<dbReference type="Proteomes" id="UP000190229">
    <property type="component" value="Unassembled WGS sequence"/>
</dbReference>
<organism evidence="2 4">
    <name type="scientific">Ferroacidibacillus organovorans</name>
    <dbReference type="NCBI Taxonomy" id="1765683"/>
    <lineage>
        <taxon>Bacteria</taxon>
        <taxon>Bacillati</taxon>
        <taxon>Bacillota</taxon>
        <taxon>Bacilli</taxon>
        <taxon>Bacillales</taxon>
        <taxon>Alicyclobacillaceae</taxon>
        <taxon>Ferroacidibacillus</taxon>
    </lineage>
</organism>
<dbReference type="PANTHER" id="PTHR18964">
    <property type="entry name" value="ROK (REPRESSOR, ORF, KINASE) FAMILY"/>
    <property type="match status" value="1"/>
</dbReference>
<comment type="similarity">
    <text evidence="1">Belongs to the ROK (NagC/XylR) family.</text>
</comment>
<dbReference type="InterPro" id="IPR043129">
    <property type="entry name" value="ATPase_NBD"/>
</dbReference>
<evidence type="ECO:0000313" key="5">
    <source>
        <dbReference type="Proteomes" id="UP000190229"/>
    </source>
</evidence>
<dbReference type="AlphaFoldDB" id="A0A162SY50"/>
<reference evidence="2 4" key="1">
    <citation type="submission" date="2016-02" db="EMBL/GenBank/DDBJ databases">
        <title>Draft genome sequence of Acidibacillus ferrooxidans SLC66.</title>
        <authorList>
            <person name="Oliveira G."/>
            <person name="Nancucheo I."/>
            <person name="Dall'Agnol H."/>
            <person name="Johnson B."/>
            <person name="Oliveira R."/>
            <person name="Nunes G.L."/>
            <person name="Tzotzos G."/>
            <person name="Orellana S.C."/>
            <person name="Salim A.C."/>
            <person name="Araujo F.M."/>
        </authorList>
    </citation>
    <scope>NUCLEOTIDE SEQUENCE [LARGE SCALE GENOMIC DNA]</scope>
    <source>
        <strain evidence="2 4">SLC66</strain>
    </source>
</reference>